<dbReference type="CDD" id="cd08502">
    <property type="entry name" value="PBP2_NikA_DppA_OppA_like_16"/>
    <property type="match status" value="1"/>
</dbReference>
<feature type="domain" description="Solute-binding protein family 5" evidence="4">
    <location>
        <begin position="76"/>
        <end position="448"/>
    </location>
</feature>
<evidence type="ECO:0000256" key="1">
    <source>
        <dbReference type="ARBA" id="ARBA00004418"/>
    </source>
</evidence>
<dbReference type="PROSITE" id="PS01040">
    <property type="entry name" value="SBP_BACTERIAL_5"/>
    <property type="match status" value="1"/>
</dbReference>
<evidence type="ECO:0000256" key="2">
    <source>
        <dbReference type="ARBA" id="ARBA00005695"/>
    </source>
</evidence>
<dbReference type="RefSeq" id="WP_168333683.1">
    <property type="nucleotide sequence ID" value="NZ_JACIDG010000016.1"/>
</dbReference>
<gene>
    <name evidence="5" type="ORF">GGQ65_005447</name>
</gene>
<dbReference type="Gene3D" id="3.10.105.10">
    <property type="entry name" value="Dipeptide-binding Protein, Domain 3"/>
    <property type="match status" value="1"/>
</dbReference>
<dbReference type="GO" id="GO:0030288">
    <property type="term" value="C:outer membrane-bounded periplasmic space"/>
    <property type="evidence" value="ECO:0007669"/>
    <property type="project" value="UniProtKB-ARBA"/>
</dbReference>
<reference evidence="5 6" key="1">
    <citation type="submission" date="2020-08" db="EMBL/GenBank/DDBJ databases">
        <title>Genomic Encyclopedia of Type Strains, Phase IV (KMG-IV): sequencing the most valuable type-strain genomes for metagenomic binning, comparative biology and taxonomic classification.</title>
        <authorList>
            <person name="Goeker M."/>
        </authorList>
    </citation>
    <scope>NUCLEOTIDE SEQUENCE [LARGE SCALE GENOMIC DNA]</scope>
    <source>
        <strain evidence="5 6">DSM 19331</strain>
    </source>
</reference>
<dbReference type="Gene3D" id="3.90.76.10">
    <property type="entry name" value="Dipeptide-binding Protein, Domain 1"/>
    <property type="match status" value="1"/>
</dbReference>
<comment type="caution">
    <text evidence="5">The sequence shown here is derived from an EMBL/GenBank/DDBJ whole genome shotgun (WGS) entry which is preliminary data.</text>
</comment>
<proteinExistence type="inferred from homology"/>
<accession>A0A7W6BAI9</accession>
<comment type="similarity">
    <text evidence="2">Belongs to the bacterial solute-binding protein 5 family.</text>
</comment>
<dbReference type="SUPFAM" id="SSF53850">
    <property type="entry name" value="Periplasmic binding protein-like II"/>
    <property type="match status" value="1"/>
</dbReference>
<protein>
    <submittedName>
        <fullName evidence="5">Peptide/nickel transport system substrate-binding protein</fullName>
    </submittedName>
</protein>
<evidence type="ECO:0000259" key="4">
    <source>
        <dbReference type="Pfam" id="PF00496"/>
    </source>
</evidence>
<dbReference type="PROSITE" id="PS51318">
    <property type="entry name" value="TAT"/>
    <property type="match status" value="1"/>
</dbReference>
<dbReference type="GO" id="GO:1904680">
    <property type="term" value="F:peptide transmembrane transporter activity"/>
    <property type="evidence" value="ECO:0007669"/>
    <property type="project" value="TreeGrafter"/>
</dbReference>
<keyword evidence="3" id="KW-0732">Signal</keyword>
<dbReference type="InterPro" id="IPR023765">
    <property type="entry name" value="SBP_5_CS"/>
</dbReference>
<dbReference type="InterPro" id="IPR000914">
    <property type="entry name" value="SBP_5_dom"/>
</dbReference>
<evidence type="ECO:0000256" key="3">
    <source>
        <dbReference type="ARBA" id="ARBA00022729"/>
    </source>
</evidence>
<dbReference type="GO" id="GO:0015833">
    <property type="term" value="P:peptide transport"/>
    <property type="evidence" value="ECO:0007669"/>
    <property type="project" value="TreeGrafter"/>
</dbReference>
<dbReference type="PIRSF" id="PIRSF002741">
    <property type="entry name" value="MppA"/>
    <property type="match status" value="1"/>
</dbReference>
<comment type="subcellular location">
    <subcellularLocation>
        <location evidence="1">Periplasm</location>
    </subcellularLocation>
</comment>
<dbReference type="AlphaFoldDB" id="A0A7W6BAI9"/>
<evidence type="ECO:0000313" key="6">
    <source>
        <dbReference type="Proteomes" id="UP000545490"/>
    </source>
</evidence>
<name>A0A7W6BAI9_9HYPH</name>
<dbReference type="PANTHER" id="PTHR30290">
    <property type="entry name" value="PERIPLASMIC BINDING COMPONENT OF ABC TRANSPORTER"/>
    <property type="match status" value="1"/>
</dbReference>
<dbReference type="InterPro" id="IPR039424">
    <property type="entry name" value="SBP_5"/>
</dbReference>
<evidence type="ECO:0000313" key="5">
    <source>
        <dbReference type="EMBL" id="MBB3918116.1"/>
    </source>
</evidence>
<dbReference type="Gene3D" id="3.40.190.10">
    <property type="entry name" value="Periplasmic binding protein-like II"/>
    <property type="match status" value="1"/>
</dbReference>
<dbReference type="InterPro" id="IPR030678">
    <property type="entry name" value="Peptide/Ni-bd"/>
</dbReference>
<dbReference type="InterPro" id="IPR006311">
    <property type="entry name" value="TAT_signal"/>
</dbReference>
<dbReference type="Proteomes" id="UP000545490">
    <property type="component" value="Unassembled WGS sequence"/>
</dbReference>
<dbReference type="Pfam" id="PF00496">
    <property type="entry name" value="SBP_bac_5"/>
    <property type="match status" value="1"/>
</dbReference>
<dbReference type="EMBL" id="JACIDG010000016">
    <property type="protein sequence ID" value="MBB3918116.1"/>
    <property type="molecule type" value="Genomic_DNA"/>
</dbReference>
<dbReference type="GO" id="GO:0043190">
    <property type="term" value="C:ATP-binding cassette (ABC) transporter complex"/>
    <property type="evidence" value="ECO:0007669"/>
    <property type="project" value="InterPro"/>
</dbReference>
<dbReference type="PANTHER" id="PTHR30290:SF38">
    <property type="entry name" value="D,D-DIPEPTIDE-BINDING PERIPLASMIC PROTEIN DDPA-RELATED"/>
    <property type="match status" value="1"/>
</dbReference>
<sequence>MKISRRNVIKASMAMGAAASFPYLLRAQASTGGEPVKWSHGVPQAFNPYTTTDVDIGDYAFGVYDMLFGLDSKLVPQPQMIGDWSASDDKRTYTFQLRDGLSWHDHTPVTAADCVASIRRWFQTPGGSLVKQRAHDVSKKDDKTFIITLKEPLGLLIDQLAQVSTYPLFIMREKDADRPPSEAVTTHIGSGPFKFNEELFVPGANITFDKFEEYVPRSEAPDGLAGGKIARVSRVIWNDFPDQQTAVSALQAGEIDFLGAPPADLYPVIESDPSLVLEDLYKSGYNYFLRMNCLQKPFNNIKARQAMLHLINQEAFLRVINPSPQYSRPVKSLFGTGTAYINDANTDWYKEGGDLEAAKRLFAEAGYAGEKVVILDPTDWGEAHNASLLLASEMRKIGINAELASTDWAGLVTRRAKKVSVDEGGWSIFISSATDFQFGDPTTAAWMAMNGEESWFGWPESAEYEALRAKWPDVETLEERQALAREMQQIWWNYASLVSLGQVVSPVAHRKDLTGLVGLKTGNVPMWNMQKG</sequence>
<organism evidence="5 6">
    <name type="scientific">Rhizobium fabae</name>
    <dbReference type="NCBI Taxonomy" id="573179"/>
    <lineage>
        <taxon>Bacteria</taxon>
        <taxon>Pseudomonadati</taxon>
        <taxon>Pseudomonadota</taxon>
        <taxon>Alphaproteobacteria</taxon>
        <taxon>Hyphomicrobiales</taxon>
        <taxon>Rhizobiaceae</taxon>
        <taxon>Rhizobium/Agrobacterium group</taxon>
        <taxon>Rhizobium</taxon>
    </lineage>
</organism>